<name>A0AA39ZG73_9PEZI</name>
<reference evidence="2" key="1">
    <citation type="submission" date="2023-06" db="EMBL/GenBank/DDBJ databases">
        <title>Genome-scale phylogeny and comparative genomics of the fungal order Sordariales.</title>
        <authorList>
            <consortium name="Lawrence Berkeley National Laboratory"/>
            <person name="Hensen N."/>
            <person name="Bonometti L."/>
            <person name="Westerberg I."/>
            <person name="Brannstrom I.O."/>
            <person name="Guillou S."/>
            <person name="Cros-Aarteil S."/>
            <person name="Calhoun S."/>
            <person name="Haridas S."/>
            <person name="Kuo A."/>
            <person name="Mondo S."/>
            <person name="Pangilinan J."/>
            <person name="Riley R."/>
            <person name="Labutti K."/>
            <person name="Andreopoulos B."/>
            <person name="Lipzen A."/>
            <person name="Chen C."/>
            <person name="Yanf M."/>
            <person name="Daum C."/>
            <person name="Ng V."/>
            <person name="Clum A."/>
            <person name="Steindorff A."/>
            <person name="Ohm R."/>
            <person name="Martin F."/>
            <person name="Silar P."/>
            <person name="Natvig D."/>
            <person name="Lalanne C."/>
            <person name="Gautier V."/>
            <person name="Ament-Velasquez S.L."/>
            <person name="Kruys A."/>
            <person name="Hutchinson M.I."/>
            <person name="Powell A.J."/>
            <person name="Barry K."/>
            <person name="Miller A.N."/>
            <person name="Grigoriev I.V."/>
            <person name="Debuchy R."/>
            <person name="Gladieux P."/>
            <person name="Thoren M.H."/>
            <person name="Johannesson H."/>
        </authorList>
    </citation>
    <scope>NUCLEOTIDE SEQUENCE</scope>
    <source>
        <strain evidence="2">CBS 307.81</strain>
    </source>
</reference>
<evidence type="ECO:0000313" key="2">
    <source>
        <dbReference type="EMBL" id="KAK0670321.1"/>
    </source>
</evidence>
<protein>
    <submittedName>
        <fullName evidence="2">Uncharacterized protein</fullName>
    </submittedName>
</protein>
<gene>
    <name evidence="2" type="ORF">QBC41DRAFT_96524</name>
</gene>
<proteinExistence type="predicted"/>
<feature type="region of interest" description="Disordered" evidence="1">
    <location>
        <begin position="53"/>
        <end position="80"/>
    </location>
</feature>
<comment type="caution">
    <text evidence="2">The sequence shown here is derived from an EMBL/GenBank/DDBJ whole genome shotgun (WGS) entry which is preliminary data.</text>
</comment>
<keyword evidence="3" id="KW-1185">Reference proteome</keyword>
<sequence length="80" mass="9123">MNHTDDEQHYRPRIGAYVAGKFRVSDQVYVTSDDGRSLLGPYTVARVVEGSNPKKYELEHDDGRSVEGGREYDEDQLEFA</sequence>
<evidence type="ECO:0000313" key="3">
    <source>
        <dbReference type="Proteomes" id="UP001174997"/>
    </source>
</evidence>
<dbReference type="AlphaFoldDB" id="A0AA39ZG73"/>
<dbReference type="Proteomes" id="UP001174997">
    <property type="component" value="Unassembled WGS sequence"/>
</dbReference>
<feature type="compositionally biased region" description="Basic and acidic residues" evidence="1">
    <location>
        <begin position="53"/>
        <end position="71"/>
    </location>
</feature>
<evidence type="ECO:0000256" key="1">
    <source>
        <dbReference type="SAM" id="MobiDB-lite"/>
    </source>
</evidence>
<accession>A0AA39ZG73</accession>
<dbReference type="EMBL" id="JAULSY010000033">
    <property type="protein sequence ID" value="KAK0670321.1"/>
    <property type="molecule type" value="Genomic_DNA"/>
</dbReference>
<organism evidence="2 3">
    <name type="scientific">Cercophora samala</name>
    <dbReference type="NCBI Taxonomy" id="330535"/>
    <lineage>
        <taxon>Eukaryota</taxon>
        <taxon>Fungi</taxon>
        <taxon>Dikarya</taxon>
        <taxon>Ascomycota</taxon>
        <taxon>Pezizomycotina</taxon>
        <taxon>Sordariomycetes</taxon>
        <taxon>Sordariomycetidae</taxon>
        <taxon>Sordariales</taxon>
        <taxon>Lasiosphaeriaceae</taxon>
        <taxon>Cercophora</taxon>
    </lineage>
</organism>